<proteinExistence type="predicted"/>
<dbReference type="Pfam" id="PF16260">
    <property type="entry name" value="DUF4914"/>
    <property type="match status" value="1"/>
</dbReference>
<evidence type="ECO:0000313" key="2">
    <source>
        <dbReference type="Proteomes" id="UP000184050"/>
    </source>
</evidence>
<protein>
    <recommendedName>
        <fullName evidence="3">DUF4914 domain-containing protein</fullName>
    </recommendedName>
</protein>
<reference evidence="1 2" key="1">
    <citation type="submission" date="2016-11" db="EMBL/GenBank/DDBJ databases">
        <authorList>
            <person name="Jaros S."/>
            <person name="Januszkiewicz K."/>
            <person name="Wedrychowicz H."/>
        </authorList>
    </citation>
    <scope>NUCLEOTIDE SEQUENCE [LARGE SCALE GENOMIC DNA]</scope>
    <source>
        <strain evidence="1 2">DSM 27063</strain>
    </source>
</reference>
<dbReference type="Proteomes" id="UP000184050">
    <property type="component" value="Unassembled WGS sequence"/>
</dbReference>
<evidence type="ECO:0008006" key="3">
    <source>
        <dbReference type="Google" id="ProtNLM"/>
    </source>
</evidence>
<dbReference type="InterPro" id="IPR032583">
    <property type="entry name" value="DUF4914"/>
</dbReference>
<sequence length="653" mass="74073">MVMNNLLKTLEEKNIQLPENVYDVLTNCKSLSVFSTTEELADASTNGKENDEFSVKYDVPGKGEYTEAIVHRVKNGISANYTEAYMRRRDPGTMSIADDHPSDKKRFNEKYGFEFPSIQQETYEWLKNQDLACFFYFAGRKNIGSTGIAIAPANAAFFAMGLSMLQQIVAPADLAENTDMKSVIFVAPVFRHTHFNGKQVVVHNRTEHVHELYSYNLYPGPSAKKGLYGVLLTEGEKEGWVTAHCSAVQSVSPYDNVKTFMHEGASGGGKSEMHQHILREDDGRVLIGKNQVTGEERFITIPRFCSFNSVADDMAFCHPTIQKNNGKLYILDAENAWFVRVDSVNEYGDDPHLEKATINPQEQLLFLNIDTVPRSTALIWDHIQDEPGKPCPNPRVILPRNNITNIVNDPVSVDIRSFGLRTPICSKDDPSYGIVGLFHILPPSLAWLWRLVSPRGHNNPSIVGTGAMESEGVGSYWPFATGKRVTHANLLLDQIIKTPRTTFTLVPNQNIGVWKVGFKPQLLMREYLTRRGVAKLRNDQYQPARCSLLGYELNYLTLESSKIPTRFLKVYNQVEVGTEGYDAGAEILQDFFKKELQKFWKEDLYKTGKRIIDACLSNATIEEYNEIVPMSYQYSFNQIEDYEQSNFYQEYDK</sequence>
<gene>
    <name evidence="1" type="ORF">SAMN05444280_11580</name>
</gene>
<dbReference type="STRING" id="1168035.SAMN05444280_11580"/>
<dbReference type="EMBL" id="FQZE01000015">
    <property type="protein sequence ID" value="SHJ29199.1"/>
    <property type="molecule type" value="Genomic_DNA"/>
</dbReference>
<dbReference type="AlphaFoldDB" id="A0A1M6I452"/>
<accession>A0A1M6I452</accession>
<keyword evidence="2" id="KW-1185">Reference proteome</keyword>
<evidence type="ECO:0000313" key="1">
    <source>
        <dbReference type="EMBL" id="SHJ29199.1"/>
    </source>
</evidence>
<name>A0A1M6I452_9BACT</name>
<organism evidence="1 2">
    <name type="scientific">Tangfeifania diversioriginum</name>
    <dbReference type="NCBI Taxonomy" id="1168035"/>
    <lineage>
        <taxon>Bacteria</taxon>
        <taxon>Pseudomonadati</taxon>
        <taxon>Bacteroidota</taxon>
        <taxon>Bacteroidia</taxon>
        <taxon>Marinilabiliales</taxon>
        <taxon>Prolixibacteraceae</taxon>
        <taxon>Tangfeifania</taxon>
    </lineage>
</organism>
<dbReference type="SUPFAM" id="SSF53795">
    <property type="entry name" value="PEP carboxykinase-like"/>
    <property type="match status" value="1"/>
</dbReference>